<dbReference type="Gene3D" id="1.10.287.130">
    <property type="match status" value="1"/>
</dbReference>
<proteinExistence type="predicted"/>
<protein>
    <recommendedName>
        <fullName evidence="2">histidine kinase</fullName>
        <ecNumber evidence="2">2.7.13.3</ecNumber>
    </recommendedName>
</protein>
<dbReference type="GO" id="GO:0016301">
    <property type="term" value="F:kinase activity"/>
    <property type="evidence" value="ECO:0007669"/>
    <property type="project" value="UniProtKB-KW"/>
</dbReference>
<dbReference type="CDD" id="cd00082">
    <property type="entry name" value="HisKA"/>
    <property type="match status" value="1"/>
</dbReference>
<evidence type="ECO:0000259" key="7">
    <source>
        <dbReference type="PROSITE" id="PS50109"/>
    </source>
</evidence>
<dbReference type="PANTHER" id="PTHR43711">
    <property type="entry name" value="TWO-COMPONENT HISTIDINE KINASE"/>
    <property type="match status" value="1"/>
</dbReference>
<evidence type="ECO:0000256" key="3">
    <source>
        <dbReference type="ARBA" id="ARBA00022553"/>
    </source>
</evidence>
<dbReference type="CDD" id="cd00075">
    <property type="entry name" value="HATPase"/>
    <property type="match status" value="1"/>
</dbReference>
<dbReference type="Pfam" id="PF02518">
    <property type="entry name" value="HATPase_c"/>
    <property type="match status" value="1"/>
</dbReference>
<keyword evidence="4" id="KW-0808">Transferase</keyword>
<gene>
    <name evidence="8" type="ORF">ACFQT0_05715</name>
</gene>
<dbReference type="Proteomes" id="UP001596513">
    <property type="component" value="Unassembled WGS sequence"/>
</dbReference>
<sequence>MASHEFRTPLTAVLTSASLIEQYPATEQQDKRLRHLERIRQSVNHLNDILEEFLSVGRIEEGKVEARPALLSLPELLQETVVDVQGLLKHGQTIEQDVTCPETVWLDASLLRKILVNLLSNALKYSGENSVVRVRATCAEGQLTLTVQDQGVGISREDQEHLFERFFRARNVTNVPGTGLGLYIIAKYLELMNGTIALESTLDVGTTVTLTIPYENHSAD</sequence>
<accession>A0ABW2U209</accession>
<dbReference type="SUPFAM" id="SSF55874">
    <property type="entry name" value="ATPase domain of HSP90 chaperone/DNA topoisomerase II/histidine kinase"/>
    <property type="match status" value="1"/>
</dbReference>
<dbReference type="SMART" id="SM00387">
    <property type="entry name" value="HATPase_c"/>
    <property type="match status" value="1"/>
</dbReference>
<dbReference type="InterPro" id="IPR050736">
    <property type="entry name" value="Sensor_HK_Regulatory"/>
</dbReference>
<dbReference type="PROSITE" id="PS50109">
    <property type="entry name" value="HIS_KIN"/>
    <property type="match status" value="1"/>
</dbReference>
<dbReference type="SUPFAM" id="SSF47384">
    <property type="entry name" value="Homodimeric domain of signal transducing histidine kinase"/>
    <property type="match status" value="1"/>
</dbReference>
<feature type="domain" description="Histidine kinase" evidence="7">
    <location>
        <begin position="1"/>
        <end position="216"/>
    </location>
</feature>
<evidence type="ECO:0000256" key="6">
    <source>
        <dbReference type="ARBA" id="ARBA00023012"/>
    </source>
</evidence>
<organism evidence="8 9">
    <name type="scientific">Hymenobacter humi</name>
    <dbReference type="NCBI Taxonomy" id="1411620"/>
    <lineage>
        <taxon>Bacteria</taxon>
        <taxon>Pseudomonadati</taxon>
        <taxon>Bacteroidota</taxon>
        <taxon>Cytophagia</taxon>
        <taxon>Cytophagales</taxon>
        <taxon>Hymenobacteraceae</taxon>
        <taxon>Hymenobacter</taxon>
    </lineage>
</organism>
<dbReference type="InterPro" id="IPR036097">
    <property type="entry name" value="HisK_dim/P_sf"/>
</dbReference>
<evidence type="ECO:0000313" key="8">
    <source>
        <dbReference type="EMBL" id="MFC7666972.1"/>
    </source>
</evidence>
<evidence type="ECO:0000256" key="5">
    <source>
        <dbReference type="ARBA" id="ARBA00022777"/>
    </source>
</evidence>
<evidence type="ECO:0000256" key="4">
    <source>
        <dbReference type="ARBA" id="ARBA00022679"/>
    </source>
</evidence>
<comment type="catalytic activity">
    <reaction evidence="1">
        <text>ATP + protein L-histidine = ADP + protein N-phospho-L-histidine.</text>
        <dbReference type="EC" id="2.7.13.3"/>
    </reaction>
</comment>
<dbReference type="InterPro" id="IPR003594">
    <property type="entry name" value="HATPase_dom"/>
</dbReference>
<dbReference type="EMBL" id="JBHTEK010000001">
    <property type="protein sequence ID" value="MFC7666972.1"/>
    <property type="molecule type" value="Genomic_DNA"/>
</dbReference>
<dbReference type="InterPro" id="IPR036890">
    <property type="entry name" value="HATPase_C_sf"/>
</dbReference>
<dbReference type="InterPro" id="IPR004358">
    <property type="entry name" value="Sig_transdc_His_kin-like_C"/>
</dbReference>
<evidence type="ECO:0000313" key="9">
    <source>
        <dbReference type="Proteomes" id="UP001596513"/>
    </source>
</evidence>
<keyword evidence="5 8" id="KW-0418">Kinase</keyword>
<name>A0ABW2U209_9BACT</name>
<evidence type="ECO:0000256" key="2">
    <source>
        <dbReference type="ARBA" id="ARBA00012438"/>
    </source>
</evidence>
<keyword evidence="6" id="KW-0902">Two-component regulatory system</keyword>
<evidence type="ECO:0000256" key="1">
    <source>
        <dbReference type="ARBA" id="ARBA00000085"/>
    </source>
</evidence>
<comment type="caution">
    <text evidence="8">The sequence shown here is derived from an EMBL/GenBank/DDBJ whole genome shotgun (WGS) entry which is preliminary data.</text>
</comment>
<dbReference type="PRINTS" id="PR00344">
    <property type="entry name" value="BCTRLSENSOR"/>
</dbReference>
<dbReference type="Gene3D" id="3.30.565.10">
    <property type="entry name" value="Histidine kinase-like ATPase, C-terminal domain"/>
    <property type="match status" value="1"/>
</dbReference>
<dbReference type="SMART" id="SM00388">
    <property type="entry name" value="HisKA"/>
    <property type="match status" value="1"/>
</dbReference>
<dbReference type="EC" id="2.7.13.3" evidence="2"/>
<keyword evidence="9" id="KW-1185">Reference proteome</keyword>
<dbReference type="InterPro" id="IPR005467">
    <property type="entry name" value="His_kinase_dom"/>
</dbReference>
<dbReference type="Pfam" id="PF00512">
    <property type="entry name" value="HisKA"/>
    <property type="match status" value="1"/>
</dbReference>
<dbReference type="RefSeq" id="WP_380201130.1">
    <property type="nucleotide sequence ID" value="NZ_JBHTEK010000001.1"/>
</dbReference>
<dbReference type="InterPro" id="IPR003661">
    <property type="entry name" value="HisK_dim/P_dom"/>
</dbReference>
<reference evidence="9" key="1">
    <citation type="journal article" date="2019" name="Int. J. Syst. Evol. Microbiol.">
        <title>The Global Catalogue of Microorganisms (GCM) 10K type strain sequencing project: providing services to taxonomists for standard genome sequencing and annotation.</title>
        <authorList>
            <consortium name="The Broad Institute Genomics Platform"/>
            <consortium name="The Broad Institute Genome Sequencing Center for Infectious Disease"/>
            <person name="Wu L."/>
            <person name="Ma J."/>
        </authorList>
    </citation>
    <scope>NUCLEOTIDE SEQUENCE [LARGE SCALE GENOMIC DNA]</scope>
    <source>
        <strain evidence="9">JCM 19635</strain>
    </source>
</reference>
<dbReference type="PANTHER" id="PTHR43711:SF26">
    <property type="entry name" value="SENSOR HISTIDINE KINASE RCSC"/>
    <property type="match status" value="1"/>
</dbReference>
<keyword evidence="3" id="KW-0597">Phosphoprotein</keyword>